<feature type="region of interest" description="Disordered" evidence="1">
    <location>
        <begin position="118"/>
        <end position="192"/>
    </location>
</feature>
<evidence type="ECO:0000313" key="2">
    <source>
        <dbReference type="EMBL" id="KAF8676351.1"/>
    </source>
</evidence>
<dbReference type="EMBL" id="JACEFO010002172">
    <property type="protein sequence ID" value="KAF8676351.1"/>
    <property type="molecule type" value="Genomic_DNA"/>
</dbReference>
<feature type="compositionally biased region" description="Basic and acidic residues" evidence="1">
    <location>
        <begin position="239"/>
        <end position="252"/>
    </location>
</feature>
<evidence type="ECO:0000313" key="3">
    <source>
        <dbReference type="Proteomes" id="UP000636709"/>
    </source>
</evidence>
<proteinExistence type="predicted"/>
<accession>A0A835AXM9</accession>
<feature type="region of interest" description="Disordered" evidence="1">
    <location>
        <begin position="32"/>
        <end position="88"/>
    </location>
</feature>
<protein>
    <submittedName>
        <fullName evidence="2">Uncharacterized protein</fullName>
    </submittedName>
</protein>
<feature type="compositionally biased region" description="Acidic residues" evidence="1">
    <location>
        <begin position="254"/>
        <end position="264"/>
    </location>
</feature>
<sequence length="282" mass="30332">MAAGVCSNRGFLVPPSLAVAADSSDLGLGMAGGPSQRLVMGSRQRARRQGASPRGKVPVEEDTAVVGVESQEPGTKRALGQRRPSMGGSLWTSLKPRWNNSPATSAYQPAASTLDAWATAAGPPPRAPSPARSASGQRQRIRVCHGPCLLKRQRRDGSRRRGKANPGGGAKGGGRKRKFLPHGKPVRKGGYPLRPGVQGFFITCDGGRERQATREALSLLDSFYEDLVMRKRSQWKPEGIPDSHEQKDKFADSDSSDDDDDDISEEKLTMNGNDGERRNCSS</sequence>
<dbReference type="PANTHER" id="PTHR13452:SF10">
    <property type="entry name" value="THUMP DOMAIN-CONTAINING PROTEIN 1"/>
    <property type="match status" value="1"/>
</dbReference>
<dbReference type="PANTHER" id="PTHR13452">
    <property type="entry name" value="THUMP DOMAIN CONTAINING PROTEIN 1-RELATED"/>
    <property type="match status" value="1"/>
</dbReference>
<comment type="caution">
    <text evidence="2">The sequence shown here is derived from an EMBL/GenBank/DDBJ whole genome shotgun (WGS) entry which is preliminary data.</text>
</comment>
<organism evidence="2 3">
    <name type="scientific">Digitaria exilis</name>
    <dbReference type="NCBI Taxonomy" id="1010633"/>
    <lineage>
        <taxon>Eukaryota</taxon>
        <taxon>Viridiplantae</taxon>
        <taxon>Streptophyta</taxon>
        <taxon>Embryophyta</taxon>
        <taxon>Tracheophyta</taxon>
        <taxon>Spermatophyta</taxon>
        <taxon>Magnoliopsida</taxon>
        <taxon>Liliopsida</taxon>
        <taxon>Poales</taxon>
        <taxon>Poaceae</taxon>
        <taxon>PACMAD clade</taxon>
        <taxon>Panicoideae</taxon>
        <taxon>Panicodae</taxon>
        <taxon>Paniceae</taxon>
        <taxon>Anthephorinae</taxon>
        <taxon>Digitaria</taxon>
    </lineage>
</organism>
<feature type="compositionally biased region" description="Basic residues" evidence="1">
    <location>
        <begin position="151"/>
        <end position="163"/>
    </location>
</feature>
<gene>
    <name evidence="2" type="ORF">HU200_047052</name>
</gene>
<feature type="region of interest" description="Disordered" evidence="1">
    <location>
        <begin position="234"/>
        <end position="282"/>
    </location>
</feature>
<reference evidence="2" key="1">
    <citation type="submission" date="2020-07" db="EMBL/GenBank/DDBJ databases">
        <title>Genome sequence and genetic diversity analysis of an under-domesticated orphan crop, white fonio (Digitaria exilis).</title>
        <authorList>
            <person name="Bennetzen J.L."/>
            <person name="Chen S."/>
            <person name="Ma X."/>
            <person name="Wang X."/>
            <person name="Yssel A.E.J."/>
            <person name="Chaluvadi S.R."/>
            <person name="Johnson M."/>
            <person name="Gangashetty P."/>
            <person name="Hamidou F."/>
            <person name="Sanogo M.D."/>
            <person name="Zwaenepoel A."/>
            <person name="Wallace J."/>
            <person name="Van De Peer Y."/>
            <person name="Van Deynze A."/>
        </authorList>
    </citation>
    <scope>NUCLEOTIDE SEQUENCE</scope>
    <source>
        <tissue evidence="2">Leaves</tissue>
    </source>
</reference>
<evidence type="ECO:0000256" key="1">
    <source>
        <dbReference type="SAM" id="MobiDB-lite"/>
    </source>
</evidence>
<dbReference type="OrthoDB" id="367221at2759"/>
<dbReference type="InterPro" id="IPR040183">
    <property type="entry name" value="THUMPD1-like"/>
</dbReference>
<dbReference type="GO" id="GO:0006400">
    <property type="term" value="P:tRNA modification"/>
    <property type="evidence" value="ECO:0007669"/>
    <property type="project" value="InterPro"/>
</dbReference>
<dbReference type="AlphaFoldDB" id="A0A835AXM9"/>
<dbReference type="GO" id="GO:0003723">
    <property type="term" value="F:RNA binding"/>
    <property type="evidence" value="ECO:0007669"/>
    <property type="project" value="InterPro"/>
</dbReference>
<keyword evidence="3" id="KW-1185">Reference proteome</keyword>
<dbReference type="Proteomes" id="UP000636709">
    <property type="component" value="Unassembled WGS sequence"/>
</dbReference>
<name>A0A835AXM9_9POAL</name>
<feature type="compositionally biased region" description="Basic residues" evidence="1">
    <location>
        <begin position="173"/>
        <end position="187"/>
    </location>
</feature>